<feature type="non-terminal residue" evidence="1">
    <location>
        <position position="18"/>
    </location>
</feature>
<sequence length="18" mass="2162">MDEEVASMPMPEMYQNKM</sequence>
<keyword evidence="2" id="KW-1185">Reference proteome</keyword>
<name>A0A392QFY7_9FABA</name>
<evidence type="ECO:0000313" key="2">
    <source>
        <dbReference type="Proteomes" id="UP000265520"/>
    </source>
</evidence>
<organism evidence="1 2">
    <name type="scientific">Trifolium medium</name>
    <dbReference type="NCBI Taxonomy" id="97028"/>
    <lineage>
        <taxon>Eukaryota</taxon>
        <taxon>Viridiplantae</taxon>
        <taxon>Streptophyta</taxon>
        <taxon>Embryophyta</taxon>
        <taxon>Tracheophyta</taxon>
        <taxon>Spermatophyta</taxon>
        <taxon>Magnoliopsida</taxon>
        <taxon>eudicotyledons</taxon>
        <taxon>Gunneridae</taxon>
        <taxon>Pentapetalae</taxon>
        <taxon>rosids</taxon>
        <taxon>fabids</taxon>
        <taxon>Fabales</taxon>
        <taxon>Fabaceae</taxon>
        <taxon>Papilionoideae</taxon>
        <taxon>50 kb inversion clade</taxon>
        <taxon>NPAAA clade</taxon>
        <taxon>Hologalegina</taxon>
        <taxon>IRL clade</taxon>
        <taxon>Trifolieae</taxon>
        <taxon>Trifolium</taxon>
    </lineage>
</organism>
<dbReference type="AlphaFoldDB" id="A0A392QFY7"/>
<comment type="caution">
    <text evidence="1">The sequence shown here is derived from an EMBL/GenBank/DDBJ whole genome shotgun (WGS) entry which is preliminary data.</text>
</comment>
<evidence type="ECO:0000313" key="1">
    <source>
        <dbReference type="EMBL" id="MCI22849.1"/>
    </source>
</evidence>
<dbReference type="EMBL" id="LXQA010132747">
    <property type="protein sequence ID" value="MCI22849.1"/>
    <property type="molecule type" value="Genomic_DNA"/>
</dbReference>
<dbReference type="Proteomes" id="UP000265520">
    <property type="component" value="Unassembled WGS sequence"/>
</dbReference>
<proteinExistence type="predicted"/>
<protein>
    <submittedName>
        <fullName evidence="1">Uncharacterized protein</fullName>
    </submittedName>
</protein>
<accession>A0A392QFY7</accession>
<reference evidence="1 2" key="1">
    <citation type="journal article" date="2018" name="Front. Plant Sci.">
        <title>Red Clover (Trifolium pratense) and Zigzag Clover (T. medium) - A Picture of Genomic Similarities and Differences.</title>
        <authorList>
            <person name="Dluhosova J."/>
            <person name="Istvanek J."/>
            <person name="Nedelnik J."/>
            <person name="Repkova J."/>
        </authorList>
    </citation>
    <scope>NUCLEOTIDE SEQUENCE [LARGE SCALE GENOMIC DNA]</scope>
    <source>
        <strain evidence="2">cv. 10/8</strain>
        <tissue evidence="1">Leaf</tissue>
    </source>
</reference>